<protein>
    <recommendedName>
        <fullName evidence="2">Methyltransferase domain-containing protein</fullName>
    </recommendedName>
</protein>
<dbReference type="PATRIC" id="fig|1235802.3.peg.5193"/>
<dbReference type="Pfam" id="PF05045">
    <property type="entry name" value="RgpF"/>
    <property type="match status" value="2"/>
</dbReference>
<evidence type="ECO:0000313" key="3">
    <source>
        <dbReference type="EMBL" id="EMZ20517.1"/>
    </source>
</evidence>
<reference evidence="3 4" key="1">
    <citation type="journal article" date="2014" name="Genome Announc.">
        <title>Draft genome sequences of the altered schaedler flora, a defined bacterial community from gnotobiotic mice.</title>
        <authorList>
            <person name="Wannemuehler M.J."/>
            <person name="Overstreet A.M."/>
            <person name="Ward D.V."/>
            <person name="Phillips G.J."/>
        </authorList>
    </citation>
    <scope>NUCLEOTIDE SEQUENCE [LARGE SCALE GENOMIC DNA]</scope>
    <source>
        <strain evidence="3 4">ASF492</strain>
    </source>
</reference>
<comment type="caution">
    <text evidence="3">The sequence shown here is derived from an EMBL/GenBank/DDBJ whole genome shotgun (WGS) entry which is preliminary data.</text>
</comment>
<dbReference type="Pfam" id="PF13847">
    <property type="entry name" value="Methyltransf_31"/>
    <property type="match status" value="1"/>
</dbReference>
<dbReference type="InterPro" id="IPR029063">
    <property type="entry name" value="SAM-dependent_MTases_sf"/>
</dbReference>
<dbReference type="Pfam" id="PF14307">
    <property type="entry name" value="Glyco_tran_WbsX"/>
    <property type="match status" value="1"/>
</dbReference>
<dbReference type="STRING" id="1235802.C823_04931"/>
<dbReference type="PANTHER" id="PTHR41244">
    <property type="entry name" value="RHAMNAN SYNTHESIS F"/>
    <property type="match status" value="1"/>
</dbReference>
<evidence type="ECO:0000313" key="4">
    <source>
        <dbReference type="Proteomes" id="UP000012589"/>
    </source>
</evidence>
<dbReference type="Proteomes" id="UP000012589">
    <property type="component" value="Unassembled WGS sequence"/>
</dbReference>
<feature type="coiled-coil region" evidence="1">
    <location>
        <begin position="409"/>
        <end position="471"/>
    </location>
</feature>
<dbReference type="PANTHER" id="PTHR41244:SF1">
    <property type="entry name" value="GLYCOSYLTRANSFERASE"/>
    <property type="match status" value="1"/>
</dbReference>
<dbReference type="InterPro" id="IPR032719">
    <property type="entry name" value="WbsX"/>
</dbReference>
<dbReference type="eggNOG" id="COG2227">
    <property type="taxonomic scope" value="Bacteria"/>
</dbReference>
<dbReference type="HOGENOM" id="CLU_250730_0_0_9"/>
<dbReference type="SUPFAM" id="SSF53335">
    <property type="entry name" value="S-adenosyl-L-methionine-dependent methyltransferases"/>
    <property type="match status" value="1"/>
</dbReference>
<dbReference type="CDD" id="cd02440">
    <property type="entry name" value="AdoMet_MTases"/>
    <property type="match status" value="1"/>
</dbReference>
<dbReference type="Gene3D" id="3.20.20.80">
    <property type="entry name" value="Glycosidases"/>
    <property type="match status" value="1"/>
</dbReference>
<dbReference type="EMBL" id="AQFT01000142">
    <property type="protein sequence ID" value="EMZ20517.1"/>
    <property type="molecule type" value="Genomic_DNA"/>
</dbReference>
<dbReference type="CDD" id="cd11579">
    <property type="entry name" value="Glyco_tran_WbsX"/>
    <property type="match status" value="1"/>
</dbReference>
<dbReference type="InterPro" id="IPR007739">
    <property type="entry name" value="RgpF"/>
</dbReference>
<dbReference type="Gene3D" id="3.40.50.150">
    <property type="entry name" value="Vaccinia Virus protein VP39"/>
    <property type="match status" value="1"/>
</dbReference>
<evidence type="ECO:0000259" key="2">
    <source>
        <dbReference type="Pfam" id="PF13847"/>
    </source>
</evidence>
<keyword evidence="4" id="KW-1185">Reference proteome</keyword>
<name>N1ZU22_9FIRM</name>
<keyword evidence="1" id="KW-0175">Coiled coil</keyword>
<dbReference type="OrthoDB" id="9816424at2"/>
<proteinExistence type="predicted"/>
<dbReference type="InterPro" id="IPR025714">
    <property type="entry name" value="Methyltranfer_dom"/>
</dbReference>
<organism evidence="3 4">
    <name type="scientific">Eubacterium plexicaudatum ASF492</name>
    <dbReference type="NCBI Taxonomy" id="1235802"/>
    <lineage>
        <taxon>Bacteria</taxon>
        <taxon>Bacillati</taxon>
        <taxon>Bacillota</taxon>
        <taxon>Clostridia</taxon>
        <taxon>Eubacteriales</taxon>
        <taxon>Eubacteriaceae</taxon>
        <taxon>Eubacterium</taxon>
    </lineage>
</organism>
<accession>N1ZU22</accession>
<gene>
    <name evidence="3" type="ORF">C823_04931</name>
</gene>
<evidence type="ECO:0000256" key="1">
    <source>
        <dbReference type="SAM" id="Coils"/>
    </source>
</evidence>
<sequence length="1461" mass="171468">MEKHALQWTGERFLPWLSNIQPDIALEHLSRYFAARIFCVGKDVLDVASGEGYGSQILSDAAASVLGVDISEEAVRNAKERYRSDHLDFAVQDAAYLERLGQKFDVVTAFEMIEHIQRQEQFIIQVKKVLKEYGIFMVSTPNKYVHENEWHTHNEFHVKELYFEEFQKLLEKNFRYCYFYAQRVYRASESWRLESSGFGAVHQDLVRIDESGTVQIKDADKSPGYFLCFCSDQPIEDLKEKYYLTDVSDRLKSNLEKENQILRNPDFHYMNQYTVYYDYGNGFSEEQKDSFAFRYTEDFDKVQLRITLPEHVKQIRLDPVEQRFCMLRNLYITGCPKERVMSNHSQEFDGYLVFTNHKDPQIVMHTDGIKEQEIFISYEILVYESAGLWALLNEKRLDSEKLAEERTKSALLCEELNMQKQEKKQCEREKQSLLEQNKKSGLEKQKLLEQVKEAEREKQELLECCARMELEKQELAASEMDLRKDISKLLQDISDIYASASWKLSKPVRVAGTSVRWMTEHFGVVHKCHTAFRILKNGGIKLLLHEIRHYKEYKSCLSPTENPDLSVDAKYQENKDFSVRTADVKLLAFYLPQFHVFPENEEWWGSGFTEWTNVKNGEPGFDGHEQPRVPHPDFGYYDLTDIHVLEKQAELARQHKIYGFCFYYYWFSGKRLMEKPLDLLLEHPEIELNYCICWANENWTRAWDGQNRDILIAQNYSGADDHRFIADLKKYIEDKRYIRIYGKPLILVYNPGQIPDCHRSFGEWRQTAKELGIGEILIWTCRTANHTARELHIEDCIDAEVEFPPHNMWWESAAVRGVDLGGKSAFLYSYSKVAQEAVSRMKTARQRVPLHHGCMLAWDNAARRKDAWFTYCGFSLKSLYRWVLEIAEDARKTFEPEERFVFINAWNEWGEGTYLEPDEKYGYSSINTVSKALLGMPFCEDLKILQLGNDALEESAFRTGAASAIAVQIHMFYPDTLEEIIYSLNQIPYAFDCYVSTDTKEKQADIEKKMRKDCRCKSLCVEVYDNRGRDVAPFFMQMKERIDKYDYICHIHSKKTKTNDHGDDWRKYNFEHLFGSSEYLKRVFYLFESDPGIGLLMPETYPILELQAEWGGNQEGTAALLQKLGVQAELPKEPVFPVGNMFWARTAAVRKMFTYGFTQKDFPPEAGQVNATLAHQVERAWIYLIASEGYSYRKIFNHCQSRNTKLQKKRRLMAYVHYDKENRISKDDLKTLAIFSGICEKVLFVTNSAICQEDLDHVDRYADRILVRENTGYDFGAWKDALFDFGREQAEQFDELILLNNSCFPPVFDIREMFAEMEGQDLDFWGNTVSPFSPDGSYIKEACIYEHLQSYFMVFHAKVIESNVFWEFWEELPECTELIDVVAKCETKFTKILSDAGFTYAPYIRETYYISRFLNNYAVPYEKPCSLLLLKDAFVKKKCYEYMNAEEKVRLEYLLRYLEIF</sequence>
<dbReference type="eggNOG" id="COG3754">
    <property type="taxonomic scope" value="Bacteria"/>
</dbReference>
<feature type="domain" description="Methyltransferase" evidence="2">
    <location>
        <begin position="41"/>
        <end position="152"/>
    </location>
</feature>